<evidence type="ECO:0008006" key="4">
    <source>
        <dbReference type="Google" id="ProtNLM"/>
    </source>
</evidence>
<dbReference type="Proteomes" id="UP000178461">
    <property type="component" value="Unassembled WGS sequence"/>
</dbReference>
<reference evidence="2 3" key="1">
    <citation type="journal article" date="2016" name="Nat. Commun.">
        <title>Thousands of microbial genomes shed light on interconnected biogeochemical processes in an aquifer system.</title>
        <authorList>
            <person name="Anantharaman K."/>
            <person name="Brown C.T."/>
            <person name="Hug L.A."/>
            <person name="Sharon I."/>
            <person name="Castelle C.J."/>
            <person name="Probst A.J."/>
            <person name="Thomas B.C."/>
            <person name="Singh A."/>
            <person name="Wilkins M.J."/>
            <person name="Karaoz U."/>
            <person name="Brodie E.L."/>
            <person name="Williams K.H."/>
            <person name="Hubbard S.S."/>
            <person name="Banfield J.F."/>
        </authorList>
    </citation>
    <scope>NUCLEOTIDE SEQUENCE [LARGE SCALE GENOMIC DNA]</scope>
</reference>
<evidence type="ECO:0000256" key="1">
    <source>
        <dbReference type="SAM" id="Phobius"/>
    </source>
</evidence>
<keyword evidence="1" id="KW-0812">Transmembrane</keyword>
<proteinExistence type="predicted"/>
<evidence type="ECO:0000313" key="3">
    <source>
        <dbReference type="Proteomes" id="UP000178461"/>
    </source>
</evidence>
<keyword evidence="1" id="KW-0472">Membrane</keyword>
<dbReference type="EMBL" id="MFJW01000002">
    <property type="protein sequence ID" value="OGG30331.1"/>
    <property type="molecule type" value="Genomic_DNA"/>
</dbReference>
<feature type="transmembrane region" description="Helical" evidence="1">
    <location>
        <begin position="21"/>
        <end position="44"/>
    </location>
</feature>
<sequence>MNLAPIERIRAQWSQLLVLPLIRWLSIASISFTLLSIAIIAWWWRMLPPFVPLWYSRAWGQDQLANPLWLFLLPGASLFWQGLSLTLASNIGGQTVFSKLVIIASFFVSILSFVSIVQILSLVT</sequence>
<feature type="transmembrane region" description="Helical" evidence="1">
    <location>
        <begin position="100"/>
        <end position="123"/>
    </location>
</feature>
<protein>
    <recommendedName>
        <fullName evidence="4">DUF1648 domain-containing protein</fullName>
    </recommendedName>
</protein>
<evidence type="ECO:0000313" key="2">
    <source>
        <dbReference type="EMBL" id="OGG30331.1"/>
    </source>
</evidence>
<gene>
    <name evidence="2" type="ORF">A2971_01920</name>
</gene>
<comment type="caution">
    <text evidence="2">The sequence shown here is derived from an EMBL/GenBank/DDBJ whole genome shotgun (WGS) entry which is preliminary data.</text>
</comment>
<dbReference type="AlphaFoldDB" id="A0A1F6B082"/>
<organism evidence="2 3">
    <name type="scientific">Candidatus Gottesmanbacteria bacterium RIFCSPLOWO2_01_FULL_46_21</name>
    <dbReference type="NCBI Taxonomy" id="1798393"/>
    <lineage>
        <taxon>Bacteria</taxon>
        <taxon>Candidatus Gottesmaniibacteriota</taxon>
    </lineage>
</organism>
<accession>A0A1F6B082</accession>
<keyword evidence="1" id="KW-1133">Transmembrane helix</keyword>
<feature type="transmembrane region" description="Helical" evidence="1">
    <location>
        <begin position="64"/>
        <end position="88"/>
    </location>
</feature>
<name>A0A1F6B082_9BACT</name>